<dbReference type="GO" id="GO:0043190">
    <property type="term" value="C:ATP-binding cassette (ABC) transporter complex"/>
    <property type="evidence" value="ECO:0007669"/>
    <property type="project" value="InterPro"/>
</dbReference>
<dbReference type="RefSeq" id="WP_091453674.1">
    <property type="nucleotide sequence ID" value="NZ_FMZZ01000010.1"/>
</dbReference>
<evidence type="ECO:0000256" key="2">
    <source>
        <dbReference type="SAM" id="SignalP"/>
    </source>
</evidence>
<dbReference type="PANTHER" id="PTHR30290">
    <property type="entry name" value="PERIPLASMIC BINDING COMPONENT OF ABC TRANSPORTER"/>
    <property type="match status" value="1"/>
</dbReference>
<evidence type="ECO:0000256" key="1">
    <source>
        <dbReference type="SAM" id="MobiDB-lite"/>
    </source>
</evidence>
<reference evidence="5" key="1">
    <citation type="submission" date="2016-10" db="EMBL/GenBank/DDBJ databases">
        <authorList>
            <person name="Varghese N."/>
            <person name="Submissions S."/>
        </authorList>
    </citation>
    <scope>NUCLEOTIDE SEQUENCE [LARGE SCALE GENOMIC DNA]</scope>
    <source>
        <strain evidence="5">IBRC-M 10403</strain>
    </source>
</reference>
<feature type="chain" id="PRO_5038545873" evidence="2">
    <location>
        <begin position="28"/>
        <end position="560"/>
    </location>
</feature>
<dbReference type="PANTHER" id="PTHR30290:SF65">
    <property type="entry name" value="MONOACYL PHOSPHATIDYLINOSITOL TETRAMANNOSIDE-BINDING PROTEIN LPQW-RELATED"/>
    <property type="match status" value="1"/>
</dbReference>
<keyword evidence="2" id="KW-0732">Signal</keyword>
<dbReference type="Gene3D" id="3.90.76.10">
    <property type="entry name" value="Dipeptide-binding Protein, Domain 1"/>
    <property type="match status" value="1"/>
</dbReference>
<organism evidence="4 5">
    <name type="scientific">Actinokineospora iranica</name>
    <dbReference type="NCBI Taxonomy" id="1271860"/>
    <lineage>
        <taxon>Bacteria</taxon>
        <taxon>Bacillati</taxon>
        <taxon>Actinomycetota</taxon>
        <taxon>Actinomycetes</taxon>
        <taxon>Pseudonocardiales</taxon>
        <taxon>Pseudonocardiaceae</taxon>
        <taxon>Actinokineospora</taxon>
    </lineage>
</organism>
<dbReference type="STRING" id="1271860.SAMN05216174_110237"/>
<protein>
    <submittedName>
        <fullName evidence="4">Peptide/nickel transport system substrate-binding protein</fullName>
    </submittedName>
</protein>
<dbReference type="AlphaFoldDB" id="A0A1G6UEQ4"/>
<dbReference type="Pfam" id="PF00496">
    <property type="entry name" value="SBP_bac_5"/>
    <property type="match status" value="1"/>
</dbReference>
<dbReference type="EMBL" id="FMZZ01000010">
    <property type="protein sequence ID" value="SDD39731.1"/>
    <property type="molecule type" value="Genomic_DNA"/>
</dbReference>
<dbReference type="Gene3D" id="3.10.105.10">
    <property type="entry name" value="Dipeptide-binding Protein, Domain 3"/>
    <property type="match status" value="1"/>
</dbReference>
<dbReference type="GO" id="GO:1904680">
    <property type="term" value="F:peptide transmembrane transporter activity"/>
    <property type="evidence" value="ECO:0007669"/>
    <property type="project" value="TreeGrafter"/>
</dbReference>
<proteinExistence type="predicted"/>
<dbReference type="Gene3D" id="3.40.190.10">
    <property type="entry name" value="Periplasmic binding protein-like II"/>
    <property type="match status" value="1"/>
</dbReference>
<feature type="domain" description="Solute-binding protein family 5" evidence="3">
    <location>
        <begin position="115"/>
        <end position="463"/>
    </location>
</feature>
<evidence type="ECO:0000313" key="4">
    <source>
        <dbReference type="EMBL" id="SDD39731.1"/>
    </source>
</evidence>
<evidence type="ECO:0000259" key="3">
    <source>
        <dbReference type="Pfam" id="PF00496"/>
    </source>
</evidence>
<accession>A0A1G6UEQ4</accession>
<dbReference type="CDD" id="cd08501">
    <property type="entry name" value="PBP2_Lpqw"/>
    <property type="match status" value="1"/>
</dbReference>
<feature type="region of interest" description="Disordered" evidence="1">
    <location>
        <begin position="27"/>
        <end position="48"/>
    </location>
</feature>
<name>A0A1G6UEQ4_9PSEU</name>
<dbReference type="GO" id="GO:0042597">
    <property type="term" value="C:periplasmic space"/>
    <property type="evidence" value="ECO:0007669"/>
    <property type="project" value="UniProtKB-ARBA"/>
</dbReference>
<sequence length="560" mass="59864">MPLRGKASTLGGLLLAFAVGASGCANQATPGQAPPGASATQGPDINRQDRANLREGGDLRVPIDSLPSNFNPKQVNGARVVTYQLADAILPSAFLDTADGVPAVNKDFFTAIELVSTQPQVVRYTIAPNAVWSNGRPLTWQDLRGHWAALNGTDTRYEVNNHVGYQDVAKVERGASDKEAVLTFAKPFADWPGLFRPLVPVEVTETPEAFNKSWLNGPTVTAGAFEVAEVDTTAKVVTLRRSDRWWGARPMLDRVIFRALAPAARADELANGGIDLYPIGGDIDLLARAKAVSGVEIRQATERRAGQLSFNGGDGAPLSDEKLRVAIAQAVDPQAVTDVVVGPIAPGSKAVGNHILPPGYAGYRDNSGVLPHNPDAARAALDAQGWVLDGAVRVKNGQRLSLRFVVQATPTGRTVAGVVAEQLAKVGVEAKVEAVPVERFQDTYLQPGNFDIIAFEWTKSPYPVSHDRPVFQVPEGAKAGNNFGRVVVPGIQELYDRAIAEFDPAKRDELANEIDVLAWRHAHHLPLYPESGAYAVRSKLANYGARGLGAYGFAAAGFMK</sequence>
<keyword evidence="5" id="KW-1185">Reference proteome</keyword>
<dbReference type="GO" id="GO:0015833">
    <property type="term" value="P:peptide transport"/>
    <property type="evidence" value="ECO:0007669"/>
    <property type="project" value="TreeGrafter"/>
</dbReference>
<feature type="signal peptide" evidence="2">
    <location>
        <begin position="1"/>
        <end position="27"/>
    </location>
</feature>
<dbReference type="PROSITE" id="PS51257">
    <property type="entry name" value="PROKAR_LIPOPROTEIN"/>
    <property type="match status" value="1"/>
</dbReference>
<dbReference type="InterPro" id="IPR000914">
    <property type="entry name" value="SBP_5_dom"/>
</dbReference>
<dbReference type="OrthoDB" id="7888869at2"/>
<dbReference type="Proteomes" id="UP000199501">
    <property type="component" value="Unassembled WGS sequence"/>
</dbReference>
<dbReference type="PIRSF" id="PIRSF002741">
    <property type="entry name" value="MppA"/>
    <property type="match status" value="1"/>
</dbReference>
<dbReference type="InterPro" id="IPR030678">
    <property type="entry name" value="Peptide/Ni-bd"/>
</dbReference>
<dbReference type="InterPro" id="IPR039424">
    <property type="entry name" value="SBP_5"/>
</dbReference>
<evidence type="ECO:0000313" key="5">
    <source>
        <dbReference type="Proteomes" id="UP000199501"/>
    </source>
</evidence>
<dbReference type="SUPFAM" id="SSF53850">
    <property type="entry name" value="Periplasmic binding protein-like II"/>
    <property type="match status" value="1"/>
</dbReference>
<gene>
    <name evidence="4" type="ORF">SAMN05216174_110237</name>
</gene>